<dbReference type="InterPro" id="IPR036162">
    <property type="entry name" value="Resolvase-like_N_sf"/>
</dbReference>
<dbReference type="SUPFAM" id="SSF53041">
    <property type="entry name" value="Resolvase-like"/>
    <property type="match status" value="1"/>
</dbReference>
<dbReference type="Gene3D" id="3.90.1750.20">
    <property type="entry name" value="Putative Large Serine Recombinase, Chain B, Domain 2"/>
    <property type="match status" value="1"/>
</dbReference>
<dbReference type="GO" id="GO:0003677">
    <property type="term" value="F:DNA binding"/>
    <property type="evidence" value="ECO:0007669"/>
    <property type="project" value="UniProtKB-KW"/>
</dbReference>
<comment type="caution">
    <text evidence="4">The sequence shown here is derived from an EMBL/GenBank/DDBJ whole genome shotgun (WGS) entry which is preliminary data.</text>
</comment>
<dbReference type="PANTHER" id="PTHR30461:SF2">
    <property type="entry name" value="SERINE RECOMBINASE PINE-RELATED"/>
    <property type="match status" value="1"/>
</dbReference>
<organism evidence="4">
    <name type="scientific">marine sediment metagenome</name>
    <dbReference type="NCBI Taxonomy" id="412755"/>
    <lineage>
        <taxon>unclassified sequences</taxon>
        <taxon>metagenomes</taxon>
        <taxon>ecological metagenomes</taxon>
    </lineage>
</organism>
<dbReference type="PROSITE" id="PS51736">
    <property type="entry name" value="RECOMBINASES_3"/>
    <property type="match status" value="1"/>
</dbReference>
<protein>
    <recommendedName>
        <fullName evidence="3">Resolvase/invertase-type recombinase catalytic domain-containing protein</fullName>
    </recommendedName>
</protein>
<dbReference type="Gene3D" id="3.40.50.1390">
    <property type="entry name" value="Resolvase, N-terminal catalytic domain"/>
    <property type="match status" value="1"/>
</dbReference>
<keyword evidence="1" id="KW-0238">DNA-binding</keyword>
<dbReference type="GO" id="GO:0000150">
    <property type="term" value="F:DNA strand exchange activity"/>
    <property type="evidence" value="ECO:0007669"/>
    <property type="project" value="InterPro"/>
</dbReference>
<feature type="domain" description="Resolvase/invertase-type recombinase catalytic" evidence="3">
    <location>
        <begin position="1"/>
        <end position="50"/>
    </location>
</feature>
<dbReference type="InterPro" id="IPR038109">
    <property type="entry name" value="DNA_bind_recomb_sf"/>
</dbReference>
<accession>X1NCV2</accession>
<sequence length="104" mass="11430">VFFVSCQEAWDTSTAAGKAFMGTLAVWAQYESELISERTLGAMATARANGSCLGPVPFGYSKKKGKLTPIPSEQQTIKEAARLRKKGYSYNKIAARFNNEMRLS</sequence>
<evidence type="ECO:0000256" key="1">
    <source>
        <dbReference type="ARBA" id="ARBA00023125"/>
    </source>
</evidence>
<gene>
    <name evidence="4" type="ORF">S06H3_24804</name>
</gene>
<dbReference type="Pfam" id="PF00239">
    <property type="entry name" value="Resolvase"/>
    <property type="match status" value="1"/>
</dbReference>
<dbReference type="InterPro" id="IPR050639">
    <property type="entry name" value="SSR_resolvase"/>
</dbReference>
<feature type="non-terminal residue" evidence="4">
    <location>
        <position position="104"/>
    </location>
</feature>
<evidence type="ECO:0000259" key="3">
    <source>
        <dbReference type="PROSITE" id="PS51736"/>
    </source>
</evidence>
<proteinExistence type="predicted"/>
<feature type="non-terminal residue" evidence="4">
    <location>
        <position position="1"/>
    </location>
</feature>
<evidence type="ECO:0000256" key="2">
    <source>
        <dbReference type="ARBA" id="ARBA00023172"/>
    </source>
</evidence>
<keyword evidence="2" id="KW-0233">DNA recombination</keyword>
<dbReference type="PANTHER" id="PTHR30461">
    <property type="entry name" value="DNA-INVERTASE FROM LAMBDOID PROPHAGE"/>
    <property type="match status" value="1"/>
</dbReference>
<dbReference type="EMBL" id="BARV01013968">
    <property type="protein sequence ID" value="GAI28006.1"/>
    <property type="molecule type" value="Genomic_DNA"/>
</dbReference>
<reference evidence="4" key="1">
    <citation type="journal article" date="2014" name="Front. Microbiol.">
        <title>High frequency of phylogenetically diverse reductive dehalogenase-homologous genes in deep subseafloor sedimentary metagenomes.</title>
        <authorList>
            <person name="Kawai M."/>
            <person name="Futagami T."/>
            <person name="Toyoda A."/>
            <person name="Takaki Y."/>
            <person name="Nishi S."/>
            <person name="Hori S."/>
            <person name="Arai W."/>
            <person name="Tsubouchi T."/>
            <person name="Morono Y."/>
            <person name="Uchiyama I."/>
            <person name="Ito T."/>
            <person name="Fujiyama A."/>
            <person name="Inagaki F."/>
            <person name="Takami H."/>
        </authorList>
    </citation>
    <scope>NUCLEOTIDE SEQUENCE</scope>
    <source>
        <strain evidence="4">Expedition CK06-06</strain>
    </source>
</reference>
<dbReference type="AlphaFoldDB" id="X1NCV2"/>
<evidence type="ECO:0000313" key="4">
    <source>
        <dbReference type="EMBL" id="GAI28006.1"/>
    </source>
</evidence>
<dbReference type="InterPro" id="IPR006119">
    <property type="entry name" value="Resolv_N"/>
</dbReference>
<name>X1NCV2_9ZZZZ</name>